<accession>A0A8W7PHD7</accession>
<keyword evidence="1" id="KW-1133">Transmembrane helix</keyword>
<reference evidence="2" key="1">
    <citation type="submission" date="2022-08" db="UniProtKB">
        <authorList>
            <consortium name="EnsemblMetazoa"/>
        </authorList>
    </citation>
    <scope>IDENTIFICATION</scope>
</reference>
<keyword evidence="1" id="KW-0812">Transmembrane</keyword>
<organism evidence="2">
    <name type="scientific">Anopheles coluzzii</name>
    <name type="common">African malaria mosquito</name>
    <dbReference type="NCBI Taxonomy" id="1518534"/>
    <lineage>
        <taxon>Eukaryota</taxon>
        <taxon>Metazoa</taxon>
        <taxon>Ecdysozoa</taxon>
        <taxon>Arthropoda</taxon>
        <taxon>Hexapoda</taxon>
        <taxon>Insecta</taxon>
        <taxon>Pterygota</taxon>
        <taxon>Neoptera</taxon>
        <taxon>Endopterygota</taxon>
        <taxon>Diptera</taxon>
        <taxon>Nematocera</taxon>
        <taxon>Culicoidea</taxon>
        <taxon>Culicidae</taxon>
        <taxon>Anophelinae</taxon>
        <taxon>Anopheles</taxon>
    </lineage>
</organism>
<dbReference type="EnsemblMetazoa" id="ACOM031874-RA">
    <property type="protein sequence ID" value="ACOM031874-PA.1"/>
    <property type="gene ID" value="ACOM031874"/>
</dbReference>
<dbReference type="Proteomes" id="UP000075882">
    <property type="component" value="Unassembled WGS sequence"/>
</dbReference>
<feature type="transmembrane region" description="Helical" evidence="1">
    <location>
        <begin position="12"/>
        <end position="32"/>
    </location>
</feature>
<evidence type="ECO:0000256" key="1">
    <source>
        <dbReference type="SAM" id="Phobius"/>
    </source>
</evidence>
<name>A0A8W7PHD7_ANOCL</name>
<sequence>MVVMSAVRVAQTIITLDSFASMVVMMMMLTIITPTSERVSELVCLPPAIASAYYECIKGHGQRKQIERIRESDRQLRQNTPGPRVYAFCILDNGLDRLGSDN</sequence>
<dbReference type="AlphaFoldDB" id="A0A8W7PHD7"/>
<protein>
    <submittedName>
        <fullName evidence="2">Uncharacterized protein</fullName>
    </submittedName>
</protein>
<proteinExistence type="predicted"/>
<keyword evidence="1" id="KW-0472">Membrane</keyword>
<evidence type="ECO:0000313" key="2">
    <source>
        <dbReference type="EnsemblMetazoa" id="ACOM031874-PA.1"/>
    </source>
</evidence>